<dbReference type="EMBL" id="JBJJXI010000023">
    <property type="protein sequence ID" value="KAL3404680.1"/>
    <property type="molecule type" value="Genomic_DNA"/>
</dbReference>
<evidence type="ECO:0000256" key="1">
    <source>
        <dbReference type="SAM" id="Phobius"/>
    </source>
</evidence>
<keyword evidence="1" id="KW-1133">Transmembrane helix</keyword>
<keyword evidence="3" id="KW-1185">Reference proteome</keyword>
<accession>A0ABD2XHS0</accession>
<protein>
    <recommendedName>
        <fullName evidence="4">Secreted protein</fullName>
    </recommendedName>
</protein>
<evidence type="ECO:0008006" key="4">
    <source>
        <dbReference type="Google" id="ProtNLM"/>
    </source>
</evidence>
<proteinExistence type="predicted"/>
<dbReference type="AlphaFoldDB" id="A0ABD2XHS0"/>
<dbReference type="Proteomes" id="UP001627154">
    <property type="component" value="Unassembled WGS sequence"/>
</dbReference>
<feature type="transmembrane region" description="Helical" evidence="1">
    <location>
        <begin position="39"/>
        <end position="60"/>
    </location>
</feature>
<name>A0ABD2XHS0_9HYME</name>
<organism evidence="2 3">
    <name type="scientific">Trichogramma kaykai</name>
    <dbReference type="NCBI Taxonomy" id="54128"/>
    <lineage>
        <taxon>Eukaryota</taxon>
        <taxon>Metazoa</taxon>
        <taxon>Ecdysozoa</taxon>
        <taxon>Arthropoda</taxon>
        <taxon>Hexapoda</taxon>
        <taxon>Insecta</taxon>
        <taxon>Pterygota</taxon>
        <taxon>Neoptera</taxon>
        <taxon>Endopterygota</taxon>
        <taxon>Hymenoptera</taxon>
        <taxon>Apocrita</taxon>
        <taxon>Proctotrupomorpha</taxon>
        <taxon>Chalcidoidea</taxon>
        <taxon>Trichogrammatidae</taxon>
        <taxon>Trichogramma</taxon>
    </lineage>
</organism>
<reference evidence="2 3" key="1">
    <citation type="journal article" date="2024" name="bioRxiv">
        <title>A reference genome for Trichogramma kaykai: A tiny desert-dwelling parasitoid wasp with competing sex-ratio distorters.</title>
        <authorList>
            <person name="Culotta J."/>
            <person name="Lindsey A.R."/>
        </authorList>
    </citation>
    <scope>NUCLEOTIDE SEQUENCE [LARGE SCALE GENOMIC DNA]</scope>
    <source>
        <strain evidence="2 3">KSX58</strain>
    </source>
</reference>
<evidence type="ECO:0000313" key="2">
    <source>
        <dbReference type="EMBL" id="KAL3404680.1"/>
    </source>
</evidence>
<evidence type="ECO:0000313" key="3">
    <source>
        <dbReference type="Proteomes" id="UP001627154"/>
    </source>
</evidence>
<comment type="caution">
    <text evidence="2">The sequence shown here is derived from an EMBL/GenBank/DDBJ whole genome shotgun (WGS) entry which is preliminary data.</text>
</comment>
<sequence length="209" mass="22132">MQRVAATAVTAAAAAAAASGKEISRLSDGQDRLDRSKTFAMIGCSGSAAVLAGPLIRLYVLYAIAAKARLVFIDVNLSSSRSLSAFGCVGLRCDRPDYTRGSAQGGAYCFLPRVGSIAPPRPTASSRACYTHGRSPVSSTRVRRVAASLRTSLDERPSGGRNYRAISPVQQWHSRAAESRAGAAGNYTAVENTHRPRRSMLGSRNCINI</sequence>
<keyword evidence="1" id="KW-0812">Transmembrane</keyword>
<gene>
    <name evidence="2" type="ORF">TKK_002726</name>
</gene>
<keyword evidence="1" id="KW-0472">Membrane</keyword>